<protein>
    <submittedName>
        <fullName evidence="1">Uncharacterized protein</fullName>
    </submittedName>
</protein>
<evidence type="ECO:0000313" key="2">
    <source>
        <dbReference type="Proteomes" id="UP000029066"/>
    </source>
</evidence>
<dbReference type="InterPro" id="IPR043025">
    <property type="entry name" value="DRP_PD-(D/E)XK_dom"/>
</dbReference>
<dbReference type="Gene3D" id="3.40.210.30">
    <property type="entry name" value="Dam replacing family, catalytic PD-(D/E)XK domain"/>
    <property type="match status" value="1"/>
</dbReference>
<evidence type="ECO:0000313" key="1">
    <source>
        <dbReference type="EMBL" id="KFI93334.1"/>
    </source>
</evidence>
<dbReference type="AlphaFoldDB" id="A0A087DCT4"/>
<reference evidence="1 2" key="1">
    <citation type="submission" date="2014-03" db="EMBL/GenBank/DDBJ databases">
        <title>Genomics of Bifidobacteria.</title>
        <authorList>
            <person name="Ventura M."/>
            <person name="Milani C."/>
            <person name="Lugli G.A."/>
        </authorList>
    </citation>
    <scope>NUCLEOTIDE SEQUENCE [LARGE SCALE GENOMIC DNA]</scope>
    <source>
        <strain evidence="1 2">DSM 23967</strain>
    </source>
</reference>
<accession>A0A087DCT4</accession>
<name>A0A087DCT4_9BIFI</name>
<dbReference type="STRING" id="1437607.BISA_1420"/>
<dbReference type="Pfam" id="PF06044">
    <property type="entry name" value="DpnI"/>
    <property type="match status" value="1"/>
</dbReference>
<dbReference type="EMBL" id="JGZN01000005">
    <property type="protein sequence ID" value="KFI93334.1"/>
    <property type="molecule type" value="Genomic_DNA"/>
</dbReference>
<organism evidence="1 2">
    <name type="scientific">Bifidobacterium saguini DSM 23967</name>
    <dbReference type="NCBI Taxonomy" id="1437607"/>
    <lineage>
        <taxon>Bacteria</taxon>
        <taxon>Bacillati</taxon>
        <taxon>Actinomycetota</taxon>
        <taxon>Actinomycetes</taxon>
        <taxon>Bifidobacteriales</taxon>
        <taxon>Bifidobacteriaceae</taxon>
        <taxon>Bifidobacterium</taxon>
    </lineage>
</organism>
<gene>
    <name evidence="1" type="ORF">BISA_1420</name>
</gene>
<comment type="caution">
    <text evidence="1">The sequence shown here is derived from an EMBL/GenBank/DDBJ whole genome shotgun (WGS) entry which is preliminary data.</text>
</comment>
<dbReference type="InterPro" id="IPR010324">
    <property type="entry name" value="DRP"/>
</dbReference>
<sequence length="80" mass="9103">MNAGIYFSLYIVLVDPDNNARIFFIPQELQTREMFQPREPLGPNAKRAGWQGFNIVCSKALGAPIPLCLNGENVFRLEYK</sequence>
<dbReference type="Proteomes" id="UP000029066">
    <property type="component" value="Unassembled WGS sequence"/>
</dbReference>
<proteinExistence type="predicted"/>